<accession>A0A4P9ZRM0</accession>
<dbReference type="GO" id="GO:0005886">
    <property type="term" value="C:plasma membrane"/>
    <property type="evidence" value="ECO:0007669"/>
    <property type="project" value="TreeGrafter"/>
</dbReference>
<keyword evidence="12" id="KW-1185">Reference proteome</keyword>
<dbReference type="OrthoDB" id="412647at2759"/>
<dbReference type="Pfam" id="PF03935">
    <property type="entry name" value="SKN1_KRE6_Sbg1"/>
    <property type="match status" value="1"/>
</dbReference>
<dbReference type="InterPro" id="IPR005629">
    <property type="entry name" value="Skn1/Kre6/Sbg1"/>
</dbReference>
<dbReference type="AlphaFoldDB" id="A0A4P9ZRM0"/>
<dbReference type="Gene3D" id="2.60.120.200">
    <property type="match status" value="1"/>
</dbReference>
<comment type="subcellular location">
    <subcellularLocation>
        <location evidence="1">Membrane</location>
        <topology evidence="1">Single-pass type II membrane protein</topology>
    </subcellularLocation>
</comment>
<name>A0A4P9ZRM0_9FUNG</name>
<dbReference type="PANTHER" id="PTHR31361:SF1">
    <property type="entry name" value="BETA-GLUCAN SYNTHESIS-ASSOCIATED PROTEIN KRE6-RELATED"/>
    <property type="match status" value="1"/>
</dbReference>
<proteinExistence type="inferred from homology"/>
<evidence type="ECO:0000256" key="1">
    <source>
        <dbReference type="ARBA" id="ARBA00004606"/>
    </source>
</evidence>
<dbReference type="GO" id="GO:0006078">
    <property type="term" value="P:(1-&gt;6)-beta-D-glucan biosynthetic process"/>
    <property type="evidence" value="ECO:0007669"/>
    <property type="project" value="TreeGrafter"/>
</dbReference>
<keyword evidence="7" id="KW-0325">Glycoprotein</keyword>
<dbReference type="GO" id="GO:0015926">
    <property type="term" value="F:glucosidase activity"/>
    <property type="evidence" value="ECO:0007669"/>
    <property type="project" value="TreeGrafter"/>
</dbReference>
<dbReference type="GO" id="GO:0031505">
    <property type="term" value="P:fungal-type cell wall organization"/>
    <property type="evidence" value="ECO:0007669"/>
    <property type="project" value="TreeGrafter"/>
</dbReference>
<protein>
    <submittedName>
        <fullName evidence="11">Family 16 glycoside hydrolase</fullName>
    </submittedName>
</protein>
<keyword evidence="5 9" id="KW-1133">Transmembrane helix</keyword>
<evidence type="ECO:0000256" key="4">
    <source>
        <dbReference type="ARBA" id="ARBA00022968"/>
    </source>
</evidence>
<dbReference type="InterPro" id="IPR013320">
    <property type="entry name" value="ConA-like_dom_sf"/>
</dbReference>
<dbReference type="PROSITE" id="PS51762">
    <property type="entry name" value="GH16_2"/>
    <property type="match status" value="1"/>
</dbReference>
<evidence type="ECO:0000256" key="6">
    <source>
        <dbReference type="ARBA" id="ARBA00023136"/>
    </source>
</evidence>
<evidence type="ECO:0000259" key="10">
    <source>
        <dbReference type="PROSITE" id="PS51762"/>
    </source>
</evidence>
<evidence type="ECO:0000313" key="12">
    <source>
        <dbReference type="Proteomes" id="UP000268162"/>
    </source>
</evidence>
<keyword evidence="11" id="KW-0378">Hydrolase</keyword>
<dbReference type="Proteomes" id="UP000268162">
    <property type="component" value="Unassembled WGS sequence"/>
</dbReference>
<dbReference type="GO" id="GO:0005789">
    <property type="term" value="C:endoplasmic reticulum membrane"/>
    <property type="evidence" value="ECO:0007669"/>
    <property type="project" value="TreeGrafter"/>
</dbReference>
<evidence type="ECO:0000256" key="2">
    <source>
        <dbReference type="ARBA" id="ARBA00010962"/>
    </source>
</evidence>
<reference evidence="12" key="1">
    <citation type="journal article" date="2018" name="Nat. Microbiol.">
        <title>Leveraging single-cell genomics to expand the fungal tree of life.</title>
        <authorList>
            <person name="Ahrendt S.R."/>
            <person name="Quandt C.A."/>
            <person name="Ciobanu D."/>
            <person name="Clum A."/>
            <person name="Salamov A."/>
            <person name="Andreopoulos B."/>
            <person name="Cheng J.F."/>
            <person name="Woyke T."/>
            <person name="Pelin A."/>
            <person name="Henrissat B."/>
            <person name="Reynolds N.K."/>
            <person name="Benny G.L."/>
            <person name="Smith M.E."/>
            <person name="James T.Y."/>
            <person name="Grigoriev I.V."/>
        </authorList>
    </citation>
    <scope>NUCLEOTIDE SEQUENCE [LARGE SCALE GENOMIC DNA]</scope>
    <source>
        <strain evidence="12">RSA 468</strain>
    </source>
</reference>
<feature type="domain" description="GH16" evidence="10">
    <location>
        <begin position="81"/>
        <end position="422"/>
    </location>
</feature>
<keyword evidence="6 9" id="KW-0472">Membrane</keyword>
<organism evidence="11 12">
    <name type="scientific">Dimargaris cristalligena</name>
    <dbReference type="NCBI Taxonomy" id="215637"/>
    <lineage>
        <taxon>Eukaryota</taxon>
        <taxon>Fungi</taxon>
        <taxon>Fungi incertae sedis</taxon>
        <taxon>Zoopagomycota</taxon>
        <taxon>Kickxellomycotina</taxon>
        <taxon>Dimargaritomycetes</taxon>
        <taxon>Dimargaritales</taxon>
        <taxon>Dimargaritaceae</taxon>
        <taxon>Dimargaris</taxon>
    </lineage>
</organism>
<evidence type="ECO:0000256" key="8">
    <source>
        <dbReference type="ARBA" id="ARBA00023316"/>
    </source>
</evidence>
<evidence type="ECO:0000256" key="5">
    <source>
        <dbReference type="ARBA" id="ARBA00022989"/>
    </source>
</evidence>
<evidence type="ECO:0000256" key="3">
    <source>
        <dbReference type="ARBA" id="ARBA00022692"/>
    </source>
</evidence>
<dbReference type="EMBL" id="ML002879">
    <property type="protein sequence ID" value="RKP35401.1"/>
    <property type="molecule type" value="Genomic_DNA"/>
</dbReference>
<evidence type="ECO:0000256" key="7">
    <source>
        <dbReference type="ARBA" id="ARBA00023180"/>
    </source>
</evidence>
<evidence type="ECO:0000256" key="9">
    <source>
        <dbReference type="SAM" id="Phobius"/>
    </source>
</evidence>
<dbReference type="CDD" id="cd02180">
    <property type="entry name" value="GH16_fungal_KRE6_glucanase"/>
    <property type="match status" value="1"/>
</dbReference>
<dbReference type="SUPFAM" id="SSF49899">
    <property type="entry name" value="Concanavalin A-like lectins/glucanases"/>
    <property type="match status" value="1"/>
</dbReference>
<dbReference type="InterPro" id="IPR000757">
    <property type="entry name" value="Beta-glucanase-like"/>
</dbReference>
<evidence type="ECO:0000313" key="11">
    <source>
        <dbReference type="EMBL" id="RKP35401.1"/>
    </source>
</evidence>
<keyword evidence="8" id="KW-0961">Cell wall biogenesis/degradation</keyword>
<comment type="similarity">
    <text evidence="2">Belongs to the SKN1/KRE6 family.</text>
</comment>
<gene>
    <name evidence="11" type="ORF">BJ085DRAFT_39035</name>
</gene>
<sequence length="469" mass="52330">MATLREKLRKKVWWSPRGWCNVLVLGFIVLALLSLFIIYPIAQNMLKKGPPKKNPNHVYQPLHPKNLPIDSDTPAEALTKTTFDGKEYTLVFSDEFNKDGRTFKAGEDPHWEAVDLWYWPTMDMEYYKPEQVWTEGGNLVLQMDKKPTGTLDYRSGMIQSWNKFCFQGGLIEVNVSMPFKSGVSGLWPAAWTLGNLGRAGYGATTDGLWPYTYDNCDLGVLVNQTNSALSYLPGQRLNKCVCTGTDHPNPGKGRGAPEIDIFEATGGYSGAPGSISQSFQVAPFDFRYEAAFDYAKLHNGNLTKINTYVGGPYQQALSGVTDLDPGWYGGKGYQTYGFQYTPGTQGDVNWFVGDQPTWGIDYNVVGSNQFSGIGQRSIAEEPMYIILNLGMASGFSPVELDKLEFPAAMLVDYVRVYQDPNNIAVSCDTPDFPTAEYINNHPVAYYNNNVTRWHQAEYTAPDYSIDGKC</sequence>
<dbReference type="PANTHER" id="PTHR31361">
    <property type="entry name" value="BETA-GLUCAN SYNTHESIS-ASSOCIATED PROTEIN KRE6-RELATED"/>
    <property type="match status" value="1"/>
</dbReference>
<dbReference type="STRING" id="215637.A0A4P9ZRM0"/>
<feature type="transmembrane region" description="Helical" evidence="9">
    <location>
        <begin position="21"/>
        <end position="42"/>
    </location>
</feature>
<keyword evidence="4" id="KW-0735">Signal-anchor</keyword>
<keyword evidence="3 9" id="KW-0812">Transmembrane</keyword>